<accession>A0A310SBA8</accession>
<name>A0A310SBA8_9HYME</name>
<comment type="cofactor">
    <cofactor evidence="1 13">
        <name>heme</name>
        <dbReference type="ChEBI" id="CHEBI:30413"/>
    </cofactor>
</comment>
<dbReference type="InterPro" id="IPR036396">
    <property type="entry name" value="Cyt_P450_sf"/>
</dbReference>
<evidence type="ECO:0000256" key="2">
    <source>
        <dbReference type="ARBA" id="ARBA00004174"/>
    </source>
</evidence>
<evidence type="ECO:0000256" key="10">
    <source>
        <dbReference type="ARBA" id="ARBA00023004"/>
    </source>
</evidence>
<evidence type="ECO:0000256" key="9">
    <source>
        <dbReference type="ARBA" id="ARBA00023002"/>
    </source>
</evidence>
<keyword evidence="7" id="KW-0256">Endoplasmic reticulum</keyword>
<evidence type="ECO:0000256" key="12">
    <source>
        <dbReference type="ARBA" id="ARBA00023136"/>
    </source>
</evidence>
<feature type="transmembrane region" description="Helical" evidence="15">
    <location>
        <begin position="6"/>
        <end position="29"/>
    </location>
</feature>
<evidence type="ECO:0000256" key="6">
    <source>
        <dbReference type="ARBA" id="ARBA00022723"/>
    </source>
</evidence>
<keyword evidence="12 15" id="KW-0472">Membrane</keyword>
<proteinExistence type="inferred from homology"/>
<dbReference type="CDD" id="cd11056">
    <property type="entry name" value="CYP6-like"/>
    <property type="match status" value="1"/>
</dbReference>
<dbReference type="GO" id="GO:0005506">
    <property type="term" value="F:iron ion binding"/>
    <property type="evidence" value="ECO:0007669"/>
    <property type="project" value="InterPro"/>
</dbReference>
<keyword evidence="5 13" id="KW-0349">Heme</keyword>
<dbReference type="PROSITE" id="PS00086">
    <property type="entry name" value="CYTOCHROME_P450"/>
    <property type="match status" value="1"/>
</dbReference>
<dbReference type="InterPro" id="IPR001128">
    <property type="entry name" value="Cyt_P450"/>
</dbReference>
<feature type="transmembrane region" description="Helical" evidence="15">
    <location>
        <begin position="41"/>
        <end position="58"/>
    </location>
</feature>
<dbReference type="Pfam" id="PF00067">
    <property type="entry name" value="p450"/>
    <property type="match status" value="1"/>
</dbReference>
<keyword evidence="6 13" id="KW-0479">Metal-binding</keyword>
<comment type="similarity">
    <text evidence="4 14">Belongs to the cytochrome P450 family.</text>
</comment>
<keyword evidence="15" id="KW-0812">Transmembrane</keyword>
<dbReference type="AlphaFoldDB" id="A0A310SBA8"/>
<dbReference type="Proteomes" id="UP000250275">
    <property type="component" value="Unassembled WGS sequence"/>
</dbReference>
<reference evidence="16 17" key="1">
    <citation type="submission" date="2015-07" db="EMBL/GenBank/DDBJ databases">
        <title>The genome of Eufriesea mexicana.</title>
        <authorList>
            <person name="Pan H."/>
            <person name="Kapheim K."/>
        </authorList>
    </citation>
    <scope>NUCLEOTIDE SEQUENCE [LARGE SCALE GENOMIC DNA]</scope>
    <source>
        <strain evidence="16">0111107269</strain>
        <tissue evidence="16">Whole body</tissue>
    </source>
</reference>
<evidence type="ECO:0000256" key="1">
    <source>
        <dbReference type="ARBA" id="ARBA00001971"/>
    </source>
</evidence>
<gene>
    <name evidence="16" type="ORF">WN48_03144</name>
</gene>
<evidence type="ECO:0000256" key="11">
    <source>
        <dbReference type="ARBA" id="ARBA00023033"/>
    </source>
</evidence>
<dbReference type="OrthoDB" id="2789670at2759"/>
<dbReference type="PRINTS" id="PR00463">
    <property type="entry name" value="EP450I"/>
</dbReference>
<dbReference type="GO" id="GO:0004497">
    <property type="term" value="F:monooxygenase activity"/>
    <property type="evidence" value="ECO:0007669"/>
    <property type="project" value="UniProtKB-KW"/>
</dbReference>
<organism evidence="16 17">
    <name type="scientific">Eufriesea mexicana</name>
    <dbReference type="NCBI Taxonomy" id="516756"/>
    <lineage>
        <taxon>Eukaryota</taxon>
        <taxon>Metazoa</taxon>
        <taxon>Ecdysozoa</taxon>
        <taxon>Arthropoda</taxon>
        <taxon>Hexapoda</taxon>
        <taxon>Insecta</taxon>
        <taxon>Pterygota</taxon>
        <taxon>Neoptera</taxon>
        <taxon>Endopterygota</taxon>
        <taxon>Hymenoptera</taxon>
        <taxon>Apocrita</taxon>
        <taxon>Aculeata</taxon>
        <taxon>Apoidea</taxon>
        <taxon>Anthophila</taxon>
        <taxon>Apidae</taxon>
        <taxon>Eufriesea</taxon>
    </lineage>
</organism>
<dbReference type="GO" id="GO:0020037">
    <property type="term" value="F:heme binding"/>
    <property type="evidence" value="ECO:0007669"/>
    <property type="project" value="InterPro"/>
</dbReference>
<evidence type="ECO:0000256" key="3">
    <source>
        <dbReference type="ARBA" id="ARBA00004406"/>
    </source>
</evidence>
<dbReference type="GO" id="GO:0016705">
    <property type="term" value="F:oxidoreductase activity, acting on paired donors, with incorporation or reduction of molecular oxygen"/>
    <property type="evidence" value="ECO:0007669"/>
    <property type="project" value="InterPro"/>
</dbReference>
<evidence type="ECO:0000256" key="4">
    <source>
        <dbReference type="ARBA" id="ARBA00010617"/>
    </source>
</evidence>
<evidence type="ECO:0000256" key="14">
    <source>
        <dbReference type="RuleBase" id="RU000461"/>
    </source>
</evidence>
<dbReference type="GO" id="GO:0005789">
    <property type="term" value="C:endoplasmic reticulum membrane"/>
    <property type="evidence" value="ECO:0007669"/>
    <property type="project" value="UniProtKB-SubCell"/>
</dbReference>
<dbReference type="InterPro" id="IPR050476">
    <property type="entry name" value="Insect_CytP450_Detox"/>
</dbReference>
<evidence type="ECO:0000313" key="17">
    <source>
        <dbReference type="Proteomes" id="UP000250275"/>
    </source>
</evidence>
<evidence type="ECO:0000313" key="16">
    <source>
        <dbReference type="EMBL" id="OAD56682.1"/>
    </source>
</evidence>
<dbReference type="PRINTS" id="PR00385">
    <property type="entry name" value="P450"/>
</dbReference>
<dbReference type="Gene3D" id="1.10.630.10">
    <property type="entry name" value="Cytochrome P450"/>
    <property type="match status" value="1"/>
</dbReference>
<dbReference type="PANTHER" id="PTHR24292">
    <property type="entry name" value="CYTOCHROME P450"/>
    <property type="match status" value="1"/>
</dbReference>
<dbReference type="SUPFAM" id="SSF48264">
    <property type="entry name" value="Cytochrome P450"/>
    <property type="match status" value="1"/>
</dbReference>
<protein>
    <submittedName>
        <fullName evidence="16">Cytochrome P450 9e2</fullName>
    </submittedName>
</protein>
<keyword evidence="10 13" id="KW-0408">Iron</keyword>
<evidence type="ECO:0000256" key="8">
    <source>
        <dbReference type="ARBA" id="ARBA00022848"/>
    </source>
</evidence>
<dbReference type="InterPro" id="IPR002401">
    <property type="entry name" value="Cyt_P450_E_grp-I"/>
</dbReference>
<evidence type="ECO:0000256" key="7">
    <source>
        <dbReference type="ARBA" id="ARBA00022824"/>
    </source>
</evidence>
<keyword evidence="8" id="KW-0492">Microsome</keyword>
<dbReference type="InterPro" id="IPR017972">
    <property type="entry name" value="Cyt_P450_CS"/>
</dbReference>
<keyword evidence="17" id="KW-1185">Reference proteome</keyword>
<evidence type="ECO:0000256" key="13">
    <source>
        <dbReference type="PIRSR" id="PIRSR602401-1"/>
    </source>
</evidence>
<evidence type="ECO:0000256" key="5">
    <source>
        <dbReference type="ARBA" id="ARBA00022617"/>
    </source>
</evidence>
<keyword evidence="9 14" id="KW-0560">Oxidoreductase</keyword>
<evidence type="ECO:0000256" key="15">
    <source>
        <dbReference type="SAM" id="Phobius"/>
    </source>
</evidence>
<dbReference type="FunFam" id="1.10.630.10:FF:000042">
    <property type="entry name" value="Cytochrome P450"/>
    <property type="match status" value="1"/>
</dbReference>
<feature type="binding site" description="axial binding residue" evidence="13">
    <location>
        <position position="456"/>
    </location>
    <ligand>
        <name>heme</name>
        <dbReference type="ChEBI" id="CHEBI:30413"/>
    </ligand>
    <ligandPart>
        <name>Fe</name>
        <dbReference type="ChEBI" id="CHEBI:18248"/>
    </ligandPart>
</feature>
<comment type="subcellular location">
    <subcellularLocation>
        <location evidence="3">Endoplasmic reticulum membrane</location>
        <topology evidence="3">Peripheral membrane protein</topology>
    </subcellularLocation>
    <subcellularLocation>
        <location evidence="2">Microsome membrane</location>
        <topology evidence="2">Peripheral membrane protein</topology>
    </subcellularLocation>
</comment>
<keyword evidence="15" id="KW-1133">Transmembrane helix</keyword>
<dbReference type="EMBL" id="KQ761834">
    <property type="protein sequence ID" value="OAD56682.1"/>
    <property type="molecule type" value="Genomic_DNA"/>
</dbReference>
<sequence length="512" mass="60170">MDSTFVSFSLQLSVIALIAISLIKFVGLLHHQYIYWKKRHVLHIWAMPIFGSAWKVFIRQISLPDYCLFVYNRYPKSRYIGTMDFFTPVVMIRDPELIKDIAVKHFENFPDHHSFIDEKIDPIFGKNVFSLRGDRWREMRSTLSPSFTSNKMKFMFELVSKCSEEFVDYLYKHPELSSSIEAKDAFTRYTNDVISTVAFGISVNSMENRDNEFYKKGVDATTFGGIFRLLKFLLFRVNPRLTRMAGLSFLSRDTARFFRKVVSETVRTRDEQNIVRPDMIHLLMQARDKDKSTHRMTIDDITAQAFIFFLAGFDTSSTLMCYIVYELALNPDVQERLWREVDRFMEQGNGQISYEGLLKMEYMDMVTSETLRKYPPVTFIDRVCVQDFELTPAEAGCENLTVCRGNLVWFPVYALHRDPKYFPDPEKFDPERFSETNRDNIVPYTYIPFGIGPRKCIGNRFALMETKLVIANLLHRFYLRSTEKTRPIEYSKTNFSLTLDHGFWIGLEKRKL</sequence>
<keyword evidence="11 14" id="KW-0503">Monooxygenase</keyword>
<dbReference type="PANTHER" id="PTHR24292:SF54">
    <property type="entry name" value="CYP9F3-RELATED"/>
    <property type="match status" value="1"/>
</dbReference>